<sequence>MRTCPILISEIISGPALETNSSLCMTAGDYEVVVFNYQHFFNPLGRGEIELVTLWTVDSSDAQYSDINSEEDCRMLCEKKRGCWGFSYNTVCNLFNATTDSVKVDRGDSGDVIWLMINYNLTKCGPLEDIEMKAEAVSTMSRASNVYADDAVALKSPSKQKERHLHTRRLHVTAHCGQTPIERRLSYTLQIRKCDPFFDVESRNYAQRIFVWFIKGYSRPSLSFPRFLVKCEPQLWSTPYCQQYLTCGSSSPMFQWKMDVDGIRYSTTKKTNTSFKCGAICSSSTPCSKGMLLYRDKMYGDTVCLSENSPVFD</sequence>
<evidence type="ECO:0000313" key="3">
    <source>
        <dbReference type="Proteomes" id="UP000835052"/>
    </source>
</evidence>
<dbReference type="Pfam" id="PF00024">
    <property type="entry name" value="PAN_1"/>
    <property type="match status" value="1"/>
</dbReference>
<protein>
    <recommendedName>
        <fullName evidence="1">Apple domain-containing protein</fullName>
    </recommendedName>
</protein>
<gene>
    <name evidence="2" type="ORF">CAUJ_LOCUS12422</name>
</gene>
<organism evidence="2 3">
    <name type="scientific">Caenorhabditis auriculariae</name>
    <dbReference type="NCBI Taxonomy" id="2777116"/>
    <lineage>
        <taxon>Eukaryota</taxon>
        <taxon>Metazoa</taxon>
        <taxon>Ecdysozoa</taxon>
        <taxon>Nematoda</taxon>
        <taxon>Chromadorea</taxon>
        <taxon>Rhabditida</taxon>
        <taxon>Rhabditina</taxon>
        <taxon>Rhabditomorpha</taxon>
        <taxon>Rhabditoidea</taxon>
        <taxon>Rhabditidae</taxon>
        <taxon>Peloderinae</taxon>
        <taxon>Caenorhabditis</taxon>
    </lineage>
</organism>
<dbReference type="Gene3D" id="3.50.4.10">
    <property type="entry name" value="Hepatocyte Growth Factor"/>
    <property type="match status" value="1"/>
</dbReference>
<dbReference type="AlphaFoldDB" id="A0A8S1HIZ1"/>
<comment type="caution">
    <text evidence="2">The sequence shown here is derived from an EMBL/GenBank/DDBJ whole genome shotgun (WGS) entry which is preliminary data.</text>
</comment>
<evidence type="ECO:0000313" key="2">
    <source>
        <dbReference type="EMBL" id="CAD6196508.1"/>
    </source>
</evidence>
<dbReference type="SUPFAM" id="SSF57414">
    <property type="entry name" value="Hairpin loop containing domain-like"/>
    <property type="match status" value="1"/>
</dbReference>
<name>A0A8S1HIZ1_9PELO</name>
<feature type="domain" description="Apple" evidence="1">
    <location>
        <begin position="60"/>
        <end position="106"/>
    </location>
</feature>
<dbReference type="InterPro" id="IPR003609">
    <property type="entry name" value="Pan_app"/>
</dbReference>
<dbReference type="EMBL" id="CAJGYM010000074">
    <property type="protein sequence ID" value="CAD6196508.1"/>
    <property type="molecule type" value="Genomic_DNA"/>
</dbReference>
<accession>A0A8S1HIZ1</accession>
<evidence type="ECO:0000259" key="1">
    <source>
        <dbReference type="Pfam" id="PF00024"/>
    </source>
</evidence>
<proteinExistence type="predicted"/>
<dbReference type="Proteomes" id="UP000835052">
    <property type="component" value="Unassembled WGS sequence"/>
</dbReference>
<reference evidence="2" key="1">
    <citation type="submission" date="2020-10" db="EMBL/GenBank/DDBJ databases">
        <authorList>
            <person name="Kikuchi T."/>
        </authorList>
    </citation>
    <scope>NUCLEOTIDE SEQUENCE</scope>
    <source>
        <strain evidence="2">NKZ352</strain>
    </source>
</reference>
<keyword evidence="3" id="KW-1185">Reference proteome</keyword>